<protein>
    <recommendedName>
        <fullName evidence="4">DUF1440 domain-containing protein</fullName>
    </recommendedName>
</protein>
<evidence type="ECO:0000256" key="1">
    <source>
        <dbReference type="SAM" id="Phobius"/>
    </source>
</evidence>
<comment type="caution">
    <text evidence="2">The sequence shown here is derived from an EMBL/GenBank/DDBJ whole genome shotgun (WGS) entry which is preliminary data.</text>
</comment>
<dbReference type="RefSeq" id="WP_208733668.1">
    <property type="nucleotide sequence ID" value="NZ_VLKY01000013.1"/>
</dbReference>
<evidence type="ECO:0000313" key="2">
    <source>
        <dbReference type="EMBL" id="TWI51015.1"/>
    </source>
</evidence>
<sequence length="167" mass="17634">MSYDDSRAMSIAGVLAGAAVGAAAGAVAVWVMDRVDWFAYDHVPEEAKQQTLAARPKGIDPAHVMVEKMAGTTGTGTSQPHLAGIAAHYLLGVAPGAVYGALHEKMPGLSMGRGSMFGLGLFLMQDEGLSGRPQEYPWQAHARGLVAHVVYGVVTDTVVRMFKKALR</sequence>
<accession>A0A562Q2U9</accession>
<name>A0A562Q2U9_9PSED</name>
<keyword evidence="3" id="KW-1185">Reference proteome</keyword>
<keyword evidence="1" id="KW-0812">Transmembrane</keyword>
<dbReference type="AlphaFoldDB" id="A0A562Q2U9"/>
<keyword evidence="1" id="KW-0472">Membrane</keyword>
<keyword evidence="1" id="KW-1133">Transmembrane helix</keyword>
<gene>
    <name evidence="2" type="ORF">IQ22_03717</name>
</gene>
<dbReference type="EMBL" id="VLKY01000013">
    <property type="protein sequence ID" value="TWI51015.1"/>
    <property type="molecule type" value="Genomic_DNA"/>
</dbReference>
<organism evidence="2 3">
    <name type="scientific">Pseudomonas duriflava</name>
    <dbReference type="NCBI Taxonomy" id="459528"/>
    <lineage>
        <taxon>Bacteria</taxon>
        <taxon>Pseudomonadati</taxon>
        <taxon>Pseudomonadota</taxon>
        <taxon>Gammaproteobacteria</taxon>
        <taxon>Pseudomonadales</taxon>
        <taxon>Pseudomonadaceae</taxon>
        <taxon>Pseudomonas</taxon>
    </lineage>
</organism>
<feature type="transmembrane region" description="Helical" evidence="1">
    <location>
        <begin position="12"/>
        <end position="32"/>
    </location>
</feature>
<evidence type="ECO:0008006" key="4">
    <source>
        <dbReference type="Google" id="ProtNLM"/>
    </source>
</evidence>
<evidence type="ECO:0000313" key="3">
    <source>
        <dbReference type="Proteomes" id="UP000316905"/>
    </source>
</evidence>
<dbReference type="Proteomes" id="UP000316905">
    <property type="component" value="Unassembled WGS sequence"/>
</dbReference>
<proteinExistence type="predicted"/>
<reference evidence="2 3" key="1">
    <citation type="journal article" date="2015" name="Stand. Genomic Sci.">
        <title>Genomic Encyclopedia of Bacterial and Archaeal Type Strains, Phase III: the genomes of soil and plant-associated and newly described type strains.</title>
        <authorList>
            <person name="Whitman W.B."/>
            <person name="Woyke T."/>
            <person name="Klenk H.P."/>
            <person name="Zhou Y."/>
            <person name="Lilburn T.G."/>
            <person name="Beck B.J."/>
            <person name="De Vos P."/>
            <person name="Vandamme P."/>
            <person name="Eisen J.A."/>
            <person name="Garrity G."/>
            <person name="Hugenholtz P."/>
            <person name="Kyrpides N.C."/>
        </authorList>
    </citation>
    <scope>NUCLEOTIDE SEQUENCE [LARGE SCALE GENOMIC DNA]</scope>
    <source>
        <strain evidence="2 3">CGMCC 1.6858</strain>
    </source>
</reference>